<dbReference type="Pfam" id="PF02771">
    <property type="entry name" value="Acyl-CoA_dh_N"/>
    <property type="match status" value="1"/>
</dbReference>
<feature type="domain" description="Acyl-CoA oxidase/dehydrogenase middle" evidence="8">
    <location>
        <begin position="122"/>
        <end position="217"/>
    </location>
</feature>
<dbReference type="InterPro" id="IPR006089">
    <property type="entry name" value="Acyl-CoA_DH_CS"/>
</dbReference>
<dbReference type="InterPro" id="IPR013786">
    <property type="entry name" value="AcylCoA_DH/ox_N"/>
</dbReference>
<proteinExistence type="inferred from homology"/>
<dbReference type="GO" id="GO:0003995">
    <property type="term" value="F:acyl-CoA dehydrogenase activity"/>
    <property type="evidence" value="ECO:0007669"/>
    <property type="project" value="InterPro"/>
</dbReference>
<dbReference type="Pfam" id="PF00441">
    <property type="entry name" value="Acyl-CoA_dh_1"/>
    <property type="match status" value="1"/>
</dbReference>
<organism evidence="10 11">
    <name type="scientific">Dethiosulfatibacter aminovorans DSM 17477</name>
    <dbReference type="NCBI Taxonomy" id="1121476"/>
    <lineage>
        <taxon>Bacteria</taxon>
        <taxon>Bacillati</taxon>
        <taxon>Bacillota</taxon>
        <taxon>Tissierellia</taxon>
        <taxon>Dethiosulfatibacter</taxon>
    </lineage>
</organism>
<evidence type="ECO:0000256" key="5">
    <source>
        <dbReference type="ARBA" id="ARBA00023002"/>
    </source>
</evidence>
<dbReference type="Pfam" id="PF02770">
    <property type="entry name" value="Acyl-CoA_dh_M"/>
    <property type="match status" value="1"/>
</dbReference>
<evidence type="ECO:0000256" key="1">
    <source>
        <dbReference type="ARBA" id="ARBA00001974"/>
    </source>
</evidence>
<comment type="similarity">
    <text evidence="2 6">Belongs to the acyl-CoA dehydrogenase family.</text>
</comment>
<dbReference type="InterPro" id="IPR006091">
    <property type="entry name" value="Acyl-CoA_Oxase/DH_mid-dom"/>
</dbReference>
<dbReference type="FunFam" id="1.10.540.10:FF:000002">
    <property type="entry name" value="Acyl-CoA dehydrogenase FadE19"/>
    <property type="match status" value="1"/>
</dbReference>
<keyword evidence="5 6" id="KW-0560">Oxidoreductase</keyword>
<evidence type="ECO:0000256" key="3">
    <source>
        <dbReference type="ARBA" id="ARBA00022630"/>
    </source>
</evidence>
<dbReference type="GO" id="GO:0050660">
    <property type="term" value="F:flavin adenine dinucleotide binding"/>
    <property type="evidence" value="ECO:0007669"/>
    <property type="project" value="InterPro"/>
</dbReference>
<dbReference type="Proteomes" id="UP000184052">
    <property type="component" value="Unassembled WGS sequence"/>
</dbReference>
<name>A0A1M6MG94_9FIRM</name>
<evidence type="ECO:0000313" key="11">
    <source>
        <dbReference type="Proteomes" id="UP000184052"/>
    </source>
</evidence>
<reference evidence="10 11" key="1">
    <citation type="submission" date="2016-11" db="EMBL/GenBank/DDBJ databases">
        <authorList>
            <person name="Jaros S."/>
            <person name="Januszkiewicz K."/>
            <person name="Wedrychowicz H."/>
        </authorList>
    </citation>
    <scope>NUCLEOTIDE SEQUENCE [LARGE SCALE GENOMIC DNA]</scope>
    <source>
        <strain evidence="10 11">DSM 17477</strain>
    </source>
</reference>
<gene>
    <name evidence="10" type="ORF">SAMN02745751_03462</name>
</gene>
<dbReference type="Gene3D" id="1.10.540.10">
    <property type="entry name" value="Acyl-CoA dehydrogenase/oxidase, N-terminal domain"/>
    <property type="match status" value="1"/>
</dbReference>
<dbReference type="AlphaFoldDB" id="A0A1M6MG94"/>
<sequence length="380" mass="41114">MFELFNEDQKMLRTVVRELVEKEIAPHAAEWDEKDHCPKEMFELLGRQGLLGVFVSPEYGGVGLGLTERAIILEEIARHSAGFAIAVMANDLAIAGIYKYGKEDIKKQWLPKLCSGEIISELAITEPTGGSDLINHSTTLEKEDDGYMLNGRKVFITNSHIADLHVWTAASGVNEKGRKVLTAVVIPPGVDGISHGRKEDKLGLRSSVTGDMIAKDVKLDSGMILGEEGKGAGIALSTIGNFGRSGMSAIAVGIIRGSVEEAIKFGKERIIYGKPLLKIPAIQDLLAENQIEYEAASTMLYNATNIYDNGGNAAPRFAAAKYFSTESAIRSSRRTMDLMGGYGVINEYPIGRFLRDSLTNIPAGGTSQILKVIIAGNLVK</sequence>
<dbReference type="EMBL" id="FQZL01000042">
    <property type="protein sequence ID" value="SHJ82499.1"/>
    <property type="molecule type" value="Genomic_DNA"/>
</dbReference>
<accession>A0A1M6MG94</accession>
<dbReference type="OrthoDB" id="9785203at2"/>
<dbReference type="InterPro" id="IPR009075">
    <property type="entry name" value="AcylCo_DH/oxidase_C"/>
</dbReference>
<dbReference type="RefSeq" id="WP_073050811.1">
    <property type="nucleotide sequence ID" value="NZ_FQZL01000042.1"/>
</dbReference>
<keyword evidence="4 6" id="KW-0274">FAD</keyword>
<dbReference type="STRING" id="1121476.SAMN02745751_03462"/>
<evidence type="ECO:0000259" key="8">
    <source>
        <dbReference type="Pfam" id="PF02770"/>
    </source>
</evidence>
<dbReference type="Gene3D" id="1.20.140.10">
    <property type="entry name" value="Butyryl-CoA Dehydrogenase, subunit A, domain 3"/>
    <property type="match status" value="1"/>
</dbReference>
<evidence type="ECO:0000259" key="7">
    <source>
        <dbReference type="Pfam" id="PF00441"/>
    </source>
</evidence>
<dbReference type="InterPro" id="IPR036250">
    <property type="entry name" value="AcylCo_DH-like_C"/>
</dbReference>
<protein>
    <submittedName>
        <fullName evidence="10">Acyl-CoA dehydrogenase</fullName>
    </submittedName>
</protein>
<dbReference type="Gene3D" id="2.40.110.10">
    <property type="entry name" value="Butyryl-CoA Dehydrogenase, subunit A, domain 2"/>
    <property type="match status" value="1"/>
</dbReference>
<dbReference type="PANTHER" id="PTHR43884">
    <property type="entry name" value="ACYL-COA DEHYDROGENASE"/>
    <property type="match status" value="1"/>
</dbReference>
<evidence type="ECO:0000256" key="4">
    <source>
        <dbReference type="ARBA" id="ARBA00022827"/>
    </source>
</evidence>
<evidence type="ECO:0000256" key="2">
    <source>
        <dbReference type="ARBA" id="ARBA00009347"/>
    </source>
</evidence>
<dbReference type="InterPro" id="IPR009100">
    <property type="entry name" value="AcylCoA_DH/oxidase_NM_dom_sf"/>
</dbReference>
<dbReference type="PANTHER" id="PTHR43884:SF12">
    <property type="entry name" value="ISOVALERYL-COA DEHYDROGENASE, MITOCHONDRIAL-RELATED"/>
    <property type="match status" value="1"/>
</dbReference>
<dbReference type="InterPro" id="IPR046373">
    <property type="entry name" value="Acyl-CoA_Oxase/DH_mid-dom_sf"/>
</dbReference>
<comment type="cofactor">
    <cofactor evidence="1 6">
        <name>FAD</name>
        <dbReference type="ChEBI" id="CHEBI:57692"/>
    </cofactor>
</comment>
<evidence type="ECO:0000256" key="6">
    <source>
        <dbReference type="RuleBase" id="RU362125"/>
    </source>
</evidence>
<dbReference type="PIRSF" id="PIRSF016578">
    <property type="entry name" value="HsaA"/>
    <property type="match status" value="1"/>
</dbReference>
<evidence type="ECO:0000259" key="9">
    <source>
        <dbReference type="Pfam" id="PF02771"/>
    </source>
</evidence>
<feature type="domain" description="Acyl-CoA dehydrogenase/oxidase N-terminal" evidence="9">
    <location>
        <begin position="6"/>
        <end position="117"/>
    </location>
</feature>
<feature type="domain" description="Acyl-CoA dehydrogenase/oxidase C-terminal" evidence="7">
    <location>
        <begin position="229"/>
        <end position="377"/>
    </location>
</feature>
<dbReference type="PROSITE" id="PS00073">
    <property type="entry name" value="ACYL_COA_DH_2"/>
    <property type="match status" value="1"/>
</dbReference>
<dbReference type="SUPFAM" id="SSF56645">
    <property type="entry name" value="Acyl-CoA dehydrogenase NM domain-like"/>
    <property type="match status" value="1"/>
</dbReference>
<dbReference type="InterPro" id="IPR037069">
    <property type="entry name" value="AcylCoA_DH/ox_N_sf"/>
</dbReference>
<keyword evidence="11" id="KW-1185">Reference proteome</keyword>
<dbReference type="SUPFAM" id="SSF47203">
    <property type="entry name" value="Acyl-CoA dehydrogenase C-terminal domain-like"/>
    <property type="match status" value="1"/>
</dbReference>
<keyword evidence="3 6" id="KW-0285">Flavoprotein</keyword>
<evidence type="ECO:0000313" key="10">
    <source>
        <dbReference type="EMBL" id="SHJ82499.1"/>
    </source>
</evidence>